<feature type="transmembrane region" description="Helical" evidence="1">
    <location>
        <begin position="132"/>
        <end position="160"/>
    </location>
</feature>
<gene>
    <name evidence="2" type="ORF">NCTC12420_01815</name>
</gene>
<sequence>MNKEYYLLPSNKLRFKHLIIYLVVCLCLFSGFLIDNAKTQIAQKITGYISNNIQRVINCAHSVLLYISSALFFSNATIFFVFSLIIGLPSVYLFYFKNTDNDFGIICIWAMLINIVLYLLSTKTFYKKEERCLSSLFYAIFFIAAFCQIYKIIIYFIFILNSGAGHLAIYTESEELLSQVPFVIRAISGFYSNYGIGCFLF</sequence>
<feature type="transmembrane region" description="Helical" evidence="1">
    <location>
        <begin position="63"/>
        <end position="91"/>
    </location>
</feature>
<protein>
    <recommendedName>
        <fullName evidence="4">O-antigen polymerase</fullName>
    </recommendedName>
</protein>
<evidence type="ECO:0000256" key="1">
    <source>
        <dbReference type="SAM" id="Phobius"/>
    </source>
</evidence>
<dbReference type="Proteomes" id="UP000254220">
    <property type="component" value="Unassembled WGS sequence"/>
</dbReference>
<accession>A0A379XQ48</accession>
<keyword evidence="1" id="KW-0812">Transmembrane</keyword>
<name>A0A379XQ48_SALER</name>
<keyword evidence="1" id="KW-0472">Membrane</keyword>
<organism evidence="2 3">
    <name type="scientific">Salmonella enterica subsp. indica</name>
    <dbReference type="NCBI Taxonomy" id="59207"/>
    <lineage>
        <taxon>Bacteria</taxon>
        <taxon>Pseudomonadati</taxon>
        <taxon>Pseudomonadota</taxon>
        <taxon>Gammaproteobacteria</taxon>
        <taxon>Enterobacterales</taxon>
        <taxon>Enterobacteriaceae</taxon>
        <taxon>Salmonella</taxon>
    </lineage>
</organism>
<reference evidence="2 3" key="1">
    <citation type="submission" date="2018-06" db="EMBL/GenBank/DDBJ databases">
        <authorList>
            <consortium name="Pathogen Informatics"/>
            <person name="Doyle S."/>
        </authorList>
    </citation>
    <scope>NUCLEOTIDE SEQUENCE [LARGE SCALE GENOMIC DNA]</scope>
    <source>
        <strain evidence="2 3">NCTC12420</strain>
    </source>
</reference>
<keyword evidence="1" id="KW-1133">Transmembrane helix</keyword>
<dbReference type="AlphaFoldDB" id="A0A379XQ48"/>
<proteinExistence type="predicted"/>
<dbReference type="EMBL" id="UGYB01000001">
    <property type="protein sequence ID" value="SUI02080.1"/>
    <property type="molecule type" value="Genomic_DNA"/>
</dbReference>
<evidence type="ECO:0000313" key="2">
    <source>
        <dbReference type="EMBL" id="SUI02080.1"/>
    </source>
</evidence>
<feature type="transmembrane region" description="Helical" evidence="1">
    <location>
        <begin position="15"/>
        <end position="34"/>
    </location>
</feature>
<evidence type="ECO:0008006" key="4">
    <source>
        <dbReference type="Google" id="ProtNLM"/>
    </source>
</evidence>
<feature type="transmembrane region" description="Helical" evidence="1">
    <location>
        <begin position="103"/>
        <end position="120"/>
    </location>
</feature>
<evidence type="ECO:0000313" key="3">
    <source>
        <dbReference type="Proteomes" id="UP000254220"/>
    </source>
</evidence>